<gene>
    <name evidence="6" type="ORF">PECAL_1P02480</name>
</gene>
<dbReference type="EMBL" id="CAKKNE010000001">
    <property type="protein sequence ID" value="CAH0363907.1"/>
    <property type="molecule type" value="Genomic_DNA"/>
</dbReference>
<reference evidence="6" key="1">
    <citation type="submission" date="2021-11" db="EMBL/GenBank/DDBJ databases">
        <authorList>
            <consortium name="Genoscope - CEA"/>
            <person name="William W."/>
        </authorList>
    </citation>
    <scope>NUCLEOTIDE SEQUENCE</scope>
</reference>
<dbReference type="Proteomes" id="UP000789595">
    <property type="component" value="Unassembled WGS sequence"/>
</dbReference>
<keyword evidence="3" id="KW-0862">Zinc</keyword>
<dbReference type="AlphaFoldDB" id="A0A8J2WPK6"/>
<accession>A0A8J2WPK6</accession>
<keyword evidence="4" id="KW-0456">Lyase</keyword>
<proteinExistence type="inferred from homology"/>
<evidence type="ECO:0000256" key="3">
    <source>
        <dbReference type="ARBA" id="ARBA00022833"/>
    </source>
</evidence>
<dbReference type="PANTHER" id="PTHR33337:SF40">
    <property type="entry name" value="CENP-V_GFA DOMAIN-CONTAINING PROTEIN-RELATED"/>
    <property type="match status" value="1"/>
</dbReference>
<keyword evidence="7" id="KW-1185">Reference proteome</keyword>
<dbReference type="Gene3D" id="3.90.1590.10">
    <property type="entry name" value="glutathione-dependent formaldehyde- activating enzyme (gfa)"/>
    <property type="match status" value="1"/>
</dbReference>
<sequence length="155" mass="16525">MRRLWLRMRPLSSRGTPQLSGRCACGGVTIDVKSVTPSHAPAYCHCNTCRAMHGAAFALEAGFRTADVVVTGATASYRSSRHYERRRCATCGAPVGGVHHKLGAVFVPTALFAAPGAPPPEPLAPTMHLFYGRRIVGDAFDGDGLPKYEGFPPSD</sequence>
<dbReference type="InterPro" id="IPR006913">
    <property type="entry name" value="CENP-V/GFA"/>
</dbReference>
<evidence type="ECO:0000256" key="1">
    <source>
        <dbReference type="ARBA" id="ARBA00005495"/>
    </source>
</evidence>
<dbReference type="InterPro" id="IPR011057">
    <property type="entry name" value="Mss4-like_sf"/>
</dbReference>
<dbReference type="PROSITE" id="PS51891">
    <property type="entry name" value="CENP_V_GFA"/>
    <property type="match status" value="1"/>
</dbReference>
<evidence type="ECO:0000313" key="7">
    <source>
        <dbReference type="Proteomes" id="UP000789595"/>
    </source>
</evidence>
<feature type="domain" description="CENP-V/GFA" evidence="5">
    <location>
        <begin position="19"/>
        <end position="141"/>
    </location>
</feature>
<evidence type="ECO:0000256" key="2">
    <source>
        <dbReference type="ARBA" id="ARBA00022723"/>
    </source>
</evidence>
<evidence type="ECO:0000256" key="4">
    <source>
        <dbReference type="ARBA" id="ARBA00023239"/>
    </source>
</evidence>
<dbReference type="PANTHER" id="PTHR33337">
    <property type="entry name" value="GFA DOMAIN-CONTAINING PROTEIN"/>
    <property type="match status" value="1"/>
</dbReference>
<keyword evidence="2" id="KW-0479">Metal-binding</keyword>
<dbReference type="GO" id="GO:0016846">
    <property type="term" value="F:carbon-sulfur lyase activity"/>
    <property type="evidence" value="ECO:0007669"/>
    <property type="project" value="InterPro"/>
</dbReference>
<comment type="caution">
    <text evidence="6">The sequence shown here is derived from an EMBL/GenBank/DDBJ whole genome shotgun (WGS) entry which is preliminary data.</text>
</comment>
<evidence type="ECO:0000313" key="6">
    <source>
        <dbReference type="EMBL" id="CAH0363907.1"/>
    </source>
</evidence>
<comment type="similarity">
    <text evidence="1">Belongs to the Gfa family.</text>
</comment>
<dbReference type="Pfam" id="PF04828">
    <property type="entry name" value="GFA"/>
    <property type="match status" value="1"/>
</dbReference>
<dbReference type="GO" id="GO:0046872">
    <property type="term" value="F:metal ion binding"/>
    <property type="evidence" value="ECO:0007669"/>
    <property type="project" value="UniProtKB-KW"/>
</dbReference>
<organism evidence="6 7">
    <name type="scientific">Pelagomonas calceolata</name>
    <dbReference type="NCBI Taxonomy" id="35677"/>
    <lineage>
        <taxon>Eukaryota</taxon>
        <taxon>Sar</taxon>
        <taxon>Stramenopiles</taxon>
        <taxon>Ochrophyta</taxon>
        <taxon>Pelagophyceae</taxon>
        <taxon>Pelagomonadales</taxon>
        <taxon>Pelagomonadaceae</taxon>
        <taxon>Pelagomonas</taxon>
    </lineage>
</organism>
<dbReference type="SUPFAM" id="SSF51316">
    <property type="entry name" value="Mss4-like"/>
    <property type="match status" value="1"/>
</dbReference>
<name>A0A8J2WPK6_9STRA</name>
<dbReference type="OrthoDB" id="2212170at2759"/>
<protein>
    <recommendedName>
        <fullName evidence="5">CENP-V/GFA domain-containing protein</fullName>
    </recommendedName>
</protein>
<evidence type="ECO:0000259" key="5">
    <source>
        <dbReference type="PROSITE" id="PS51891"/>
    </source>
</evidence>